<name>B9FKQ0_ORYSJ</name>
<dbReference type="PANTHER" id="PTHR47482">
    <property type="entry name" value="OS11G0632001 PROTEIN"/>
    <property type="match status" value="1"/>
</dbReference>
<feature type="compositionally biased region" description="Low complexity" evidence="1">
    <location>
        <begin position="1"/>
        <end position="22"/>
    </location>
</feature>
<protein>
    <recommendedName>
        <fullName evidence="2">FAR1 domain-containing protein</fullName>
    </recommendedName>
</protein>
<evidence type="ECO:0000256" key="1">
    <source>
        <dbReference type="SAM" id="MobiDB-lite"/>
    </source>
</evidence>
<feature type="region of interest" description="Disordered" evidence="1">
    <location>
        <begin position="1"/>
        <end position="62"/>
    </location>
</feature>
<proteinExistence type="predicted"/>
<feature type="compositionally biased region" description="Low complexity" evidence="1">
    <location>
        <begin position="29"/>
        <end position="41"/>
    </location>
</feature>
<dbReference type="AlphaFoldDB" id="B9FKQ0"/>
<dbReference type="Pfam" id="PF03101">
    <property type="entry name" value="FAR1"/>
    <property type="match status" value="1"/>
</dbReference>
<evidence type="ECO:0000259" key="2">
    <source>
        <dbReference type="Pfam" id="PF03101"/>
    </source>
</evidence>
<evidence type="ECO:0000313" key="3">
    <source>
        <dbReference type="EMBL" id="EEE64056.1"/>
    </source>
</evidence>
<dbReference type="Proteomes" id="UP000007752">
    <property type="component" value="Chromosome 5"/>
</dbReference>
<reference evidence="3" key="2">
    <citation type="submission" date="2008-12" db="EMBL/GenBank/DDBJ databases">
        <title>Improved gene annotation of the rice (Oryza sativa) genomes.</title>
        <authorList>
            <person name="Wang J."/>
            <person name="Li R."/>
            <person name="Fan W."/>
            <person name="Huang Q."/>
            <person name="Zhang J."/>
            <person name="Zhou Y."/>
            <person name="Hu Y."/>
            <person name="Zi S."/>
            <person name="Li J."/>
            <person name="Ni P."/>
            <person name="Zheng H."/>
            <person name="Zhang Y."/>
            <person name="Zhao M."/>
            <person name="Hao Q."/>
            <person name="McDermott J."/>
            <person name="Samudrala R."/>
            <person name="Kristiansen K."/>
            <person name="Wong G.K.-S."/>
        </authorList>
    </citation>
    <scope>NUCLEOTIDE SEQUENCE</scope>
</reference>
<reference evidence="3" key="1">
    <citation type="journal article" date="2005" name="PLoS Biol.">
        <title>The genomes of Oryza sativa: a history of duplications.</title>
        <authorList>
            <person name="Yu J."/>
            <person name="Wang J."/>
            <person name="Lin W."/>
            <person name="Li S."/>
            <person name="Li H."/>
            <person name="Zhou J."/>
            <person name="Ni P."/>
            <person name="Dong W."/>
            <person name="Hu S."/>
            <person name="Zeng C."/>
            <person name="Zhang J."/>
            <person name="Zhang Y."/>
            <person name="Li R."/>
            <person name="Xu Z."/>
            <person name="Li S."/>
            <person name="Li X."/>
            <person name="Zheng H."/>
            <person name="Cong L."/>
            <person name="Lin L."/>
            <person name="Yin J."/>
            <person name="Geng J."/>
            <person name="Li G."/>
            <person name="Shi J."/>
            <person name="Liu J."/>
            <person name="Lv H."/>
            <person name="Li J."/>
            <person name="Wang J."/>
            <person name="Deng Y."/>
            <person name="Ran L."/>
            <person name="Shi X."/>
            <person name="Wang X."/>
            <person name="Wu Q."/>
            <person name="Li C."/>
            <person name="Ren X."/>
            <person name="Wang J."/>
            <person name="Wang X."/>
            <person name="Li D."/>
            <person name="Liu D."/>
            <person name="Zhang X."/>
            <person name="Ji Z."/>
            <person name="Zhao W."/>
            <person name="Sun Y."/>
            <person name="Zhang Z."/>
            <person name="Bao J."/>
            <person name="Han Y."/>
            <person name="Dong L."/>
            <person name="Ji J."/>
            <person name="Chen P."/>
            <person name="Wu S."/>
            <person name="Liu J."/>
            <person name="Xiao Y."/>
            <person name="Bu D."/>
            <person name="Tan J."/>
            <person name="Yang L."/>
            <person name="Ye C."/>
            <person name="Zhang J."/>
            <person name="Xu J."/>
            <person name="Zhou Y."/>
            <person name="Yu Y."/>
            <person name="Zhang B."/>
            <person name="Zhuang S."/>
            <person name="Wei H."/>
            <person name="Liu B."/>
            <person name="Lei M."/>
            <person name="Yu H."/>
            <person name="Li Y."/>
            <person name="Xu H."/>
            <person name="Wei S."/>
            <person name="He X."/>
            <person name="Fang L."/>
            <person name="Zhang Z."/>
            <person name="Zhang Y."/>
            <person name="Huang X."/>
            <person name="Su Z."/>
            <person name="Tong W."/>
            <person name="Li J."/>
            <person name="Tong Z."/>
            <person name="Li S."/>
            <person name="Ye J."/>
            <person name="Wang L."/>
            <person name="Fang L."/>
            <person name="Lei T."/>
            <person name="Chen C."/>
            <person name="Chen H."/>
            <person name="Xu Z."/>
            <person name="Li H."/>
            <person name="Huang H."/>
            <person name="Zhang F."/>
            <person name="Xu H."/>
            <person name="Li N."/>
            <person name="Zhao C."/>
            <person name="Li S."/>
            <person name="Dong L."/>
            <person name="Huang Y."/>
            <person name="Li L."/>
            <person name="Xi Y."/>
            <person name="Qi Q."/>
            <person name="Li W."/>
            <person name="Zhang B."/>
            <person name="Hu W."/>
            <person name="Zhang Y."/>
            <person name="Tian X."/>
            <person name="Jiao Y."/>
            <person name="Liang X."/>
            <person name="Jin J."/>
            <person name="Gao L."/>
            <person name="Zheng W."/>
            <person name="Hao B."/>
            <person name="Liu S."/>
            <person name="Wang W."/>
            <person name="Yuan L."/>
            <person name="Cao M."/>
            <person name="McDermott J."/>
            <person name="Samudrala R."/>
            <person name="Wang J."/>
            <person name="Wong G.K."/>
            <person name="Yang H."/>
        </authorList>
    </citation>
    <scope>NUCLEOTIDE SEQUENCE [LARGE SCALE GENOMIC DNA]</scope>
</reference>
<dbReference type="PANTHER" id="PTHR47482:SF24">
    <property type="entry name" value="PROTEIN FAR1-RELATED SEQUENCE"/>
    <property type="match status" value="1"/>
</dbReference>
<accession>B9FKQ0</accession>
<organism evidence="3">
    <name type="scientific">Oryza sativa subsp. japonica</name>
    <name type="common">Rice</name>
    <dbReference type="NCBI Taxonomy" id="39947"/>
    <lineage>
        <taxon>Eukaryota</taxon>
        <taxon>Viridiplantae</taxon>
        <taxon>Streptophyta</taxon>
        <taxon>Embryophyta</taxon>
        <taxon>Tracheophyta</taxon>
        <taxon>Spermatophyta</taxon>
        <taxon>Magnoliopsida</taxon>
        <taxon>Liliopsida</taxon>
        <taxon>Poales</taxon>
        <taxon>Poaceae</taxon>
        <taxon>BOP clade</taxon>
        <taxon>Oryzoideae</taxon>
        <taxon>Oryzeae</taxon>
        <taxon>Oryzinae</taxon>
        <taxon>Oryza</taxon>
        <taxon>Oryza sativa</taxon>
    </lineage>
</organism>
<feature type="domain" description="FAR1" evidence="2">
    <location>
        <begin position="108"/>
        <end position="167"/>
    </location>
</feature>
<sequence>MSSARSVASPSAVRVGGVSSAPDVEQQKSVAAVGASSPVSSSKHHHMAKAEDGTITVNGDKQHNPAADRIVVEGEEDSDLLPISLFDPAILLPKIGQTFNEDSHGYAFYNLYSRFTGFGIRRSKNRYKDGGVKSMQEFCCIREGRDNSVTGPPTRIGCKAMVRYARRAILNPLYKEGCDKNGVCHQKG</sequence>
<dbReference type="EMBL" id="CM000142">
    <property type="protein sequence ID" value="EEE64056.1"/>
    <property type="molecule type" value="Genomic_DNA"/>
</dbReference>
<gene>
    <name evidence="3" type="ORF">OsJ_18886</name>
</gene>
<dbReference type="InterPro" id="IPR004330">
    <property type="entry name" value="FAR1_DNA_bnd_dom"/>
</dbReference>